<gene>
    <name evidence="1" type="ORF">ACI1P1_14260</name>
</gene>
<name>A0ACC7NXM7_9BACL</name>
<comment type="caution">
    <text evidence="1">The sequence shown here is derived from an EMBL/GenBank/DDBJ whole genome shotgun (WGS) entry which is preliminary data.</text>
</comment>
<accession>A0ACC7NXM7</accession>
<protein>
    <submittedName>
        <fullName evidence="1">Helix-turn-helix domain-containing protein</fullName>
    </submittedName>
</protein>
<dbReference type="Proteomes" id="UP001631969">
    <property type="component" value="Unassembled WGS sequence"/>
</dbReference>
<evidence type="ECO:0000313" key="2">
    <source>
        <dbReference type="Proteomes" id="UP001631969"/>
    </source>
</evidence>
<reference evidence="1" key="1">
    <citation type="submission" date="2024-12" db="EMBL/GenBank/DDBJ databases">
        <authorList>
            <person name="Wu N."/>
        </authorList>
    </citation>
    <scope>NUCLEOTIDE SEQUENCE</scope>
    <source>
        <strain evidence="1">P15</strain>
    </source>
</reference>
<evidence type="ECO:0000313" key="1">
    <source>
        <dbReference type="EMBL" id="MFM9329453.1"/>
    </source>
</evidence>
<keyword evidence="2" id="KW-1185">Reference proteome</keyword>
<dbReference type="EMBL" id="JBJURJ010000008">
    <property type="protein sequence ID" value="MFM9329453.1"/>
    <property type="molecule type" value="Genomic_DNA"/>
</dbReference>
<sequence length="261" mass="30178">MNDIFHPQIIYFVKKECDSNWRIVNHKIHCYDLVFVLEGSADYIIDGIPCQLQQGDILCIRPQSVRTATTPGMVCVAIDFVLPEGEKLDLPPVTQWKDIMEFQGLYNEMNYEWLQRKDGYLMKCHALFSLILHKLLFEKGKEEANVHVGLIKRHIIEHYHEELTVKSLAAAANINPVYCGALFKKLEKRTISDFINQVRINKAASLLESGEYNVGEVAEKTGFKDIYYFSSTFKRLMGVSPKMYRNNADVYKISQHEVQHK</sequence>
<organism evidence="1 2">
    <name type="scientific">Paenibacillus mesotrionivorans</name>
    <dbReference type="NCBI Taxonomy" id="3160968"/>
    <lineage>
        <taxon>Bacteria</taxon>
        <taxon>Bacillati</taxon>
        <taxon>Bacillota</taxon>
        <taxon>Bacilli</taxon>
        <taxon>Bacillales</taxon>
        <taxon>Paenibacillaceae</taxon>
        <taxon>Paenibacillus</taxon>
    </lineage>
</organism>
<proteinExistence type="predicted"/>